<dbReference type="InterPro" id="IPR025953">
    <property type="entry name" value="YlbD_coat"/>
</dbReference>
<dbReference type="EMBL" id="JAROCA020000001">
    <property type="protein sequence ID" value="MDY0405988.1"/>
    <property type="molecule type" value="Genomic_DNA"/>
</dbReference>
<sequence>MREADLHPTVREFKAFINRHPKLIAEVRKNGRSWQEYYEKWVLLGEDDSYWEHFKQEEGTKNKSDKKSSKASSDEKSKDKKTEFFSQLWKMTEKMDIDKVQEQVHQLNGAISSLQELLGQFQTKESKPNRPFDMFKD</sequence>
<dbReference type="Pfam" id="PF14071">
    <property type="entry name" value="YlbD_coat"/>
    <property type="match status" value="1"/>
</dbReference>
<name>A0ABU5CI05_9BACI</name>
<dbReference type="RefSeq" id="WP_306065876.1">
    <property type="nucleotide sequence ID" value="NZ_JAROCA020000001.1"/>
</dbReference>
<accession>A0ABU5CI05</accession>
<organism evidence="2 3">
    <name type="scientific">Tigheibacillus jepli</name>
    <dbReference type="NCBI Taxonomy" id="3035914"/>
    <lineage>
        <taxon>Bacteria</taxon>
        <taxon>Bacillati</taxon>
        <taxon>Bacillota</taxon>
        <taxon>Bacilli</taxon>
        <taxon>Bacillales</taxon>
        <taxon>Bacillaceae</taxon>
        <taxon>Tigheibacillus</taxon>
    </lineage>
</organism>
<evidence type="ECO:0000313" key="2">
    <source>
        <dbReference type="EMBL" id="MDY0405988.1"/>
    </source>
</evidence>
<comment type="caution">
    <text evidence="2">The sequence shown here is derived from an EMBL/GenBank/DDBJ whole genome shotgun (WGS) entry which is preliminary data.</text>
</comment>
<proteinExistence type="predicted"/>
<feature type="region of interest" description="Disordered" evidence="1">
    <location>
        <begin position="56"/>
        <end position="81"/>
    </location>
</feature>
<keyword evidence="3" id="KW-1185">Reference proteome</keyword>
<protein>
    <submittedName>
        <fullName evidence="2">YlbD family protein</fullName>
    </submittedName>
</protein>
<evidence type="ECO:0000313" key="3">
    <source>
        <dbReference type="Proteomes" id="UP001228376"/>
    </source>
</evidence>
<reference evidence="2 3" key="1">
    <citation type="submission" date="2023-10" db="EMBL/GenBank/DDBJ databases">
        <title>179-bfca-hs.</title>
        <authorList>
            <person name="Miliotis G."/>
            <person name="Sengupta P."/>
            <person name="Hameed A."/>
            <person name="Chuvochina M."/>
            <person name="Mcdonagh F."/>
            <person name="Simpson A.C."/>
            <person name="Singh N.K."/>
            <person name="Rekha P.D."/>
            <person name="Raman K."/>
            <person name="Hugenholtz P."/>
            <person name="Venkateswaran K."/>
        </authorList>
    </citation>
    <scope>NUCLEOTIDE SEQUENCE [LARGE SCALE GENOMIC DNA]</scope>
    <source>
        <strain evidence="2 3">179-BFC-A-HS</strain>
    </source>
</reference>
<gene>
    <name evidence="2" type="ORF">P5G51_011845</name>
</gene>
<dbReference type="Proteomes" id="UP001228376">
    <property type="component" value="Unassembled WGS sequence"/>
</dbReference>
<evidence type="ECO:0000256" key="1">
    <source>
        <dbReference type="SAM" id="MobiDB-lite"/>
    </source>
</evidence>